<dbReference type="InterPro" id="IPR027463">
    <property type="entry name" value="AcrB_DN_DC_subdom"/>
</dbReference>
<dbReference type="InterPro" id="IPR001036">
    <property type="entry name" value="Acrflvin-R"/>
</dbReference>
<keyword evidence="5 9" id="KW-0997">Cell inner membrane</keyword>
<dbReference type="Pfam" id="PF00873">
    <property type="entry name" value="ACR_tran"/>
    <property type="match status" value="1"/>
</dbReference>
<dbReference type="RefSeq" id="WP_096749321.1">
    <property type="nucleotide sequence ID" value="NZ_CADEPO010000011.1"/>
</dbReference>
<organism evidence="11 12">
    <name type="scientific">Burkholderia gladioli</name>
    <name type="common">Pseudomonas marginata</name>
    <name type="synonym">Phytomonas marginata</name>
    <dbReference type="NCBI Taxonomy" id="28095"/>
    <lineage>
        <taxon>Bacteria</taxon>
        <taxon>Pseudomonadati</taxon>
        <taxon>Pseudomonadota</taxon>
        <taxon>Betaproteobacteria</taxon>
        <taxon>Burkholderiales</taxon>
        <taxon>Burkholderiaceae</taxon>
        <taxon>Burkholderia</taxon>
    </lineage>
</organism>
<evidence type="ECO:0000256" key="8">
    <source>
        <dbReference type="ARBA" id="ARBA00023136"/>
    </source>
</evidence>
<keyword evidence="6 9" id="KW-0812">Transmembrane</keyword>
<name>A0A2A7S5V9_BURGA</name>
<protein>
    <recommendedName>
        <fullName evidence="9">Efflux pump membrane transporter</fullName>
    </recommendedName>
</protein>
<evidence type="ECO:0000256" key="7">
    <source>
        <dbReference type="ARBA" id="ARBA00022989"/>
    </source>
</evidence>
<dbReference type="GO" id="GO:0015562">
    <property type="term" value="F:efflux transmembrane transporter activity"/>
    <property type="evidence" value="ECO:0007669"/>
    <property type="project" value="InterPro"/>
</dbReference>
<dbReference type="InterPro" id="IPR000731">
    <property type="entry name" value="SSD"/>
</dbReference>
<dbReference type="Gene3D" id="1.20.1640.10">
    <property type="entry name" value="Multidrug efflux transporter AcrB transmembrane domain"/>
    <property type="match status" value="2"/>
</dbReference>
<dbReference type="Proteomes" id="UP000220629">
    <property type="component" value="Unassembled WGS sequence"/>
</dbReference>
<dbReference type="SUPFAM" id="SSF82866">
    <property type="entry name" value="Multidrug efflux transporter AcrB transmembrane domain"/>
    <property type="match status" value="2"/>
</dbReference>
<feature type="transmembrane region" description="Helical" evidence="9">
    <location>
        <begin position="398"/>
        <end position="419"/>
    </location>
</feature>
<keyword evidence="8 9" id="KW-0472">Membrane</keyword>
<dbReference type="Gene3D" id="3.30.2090.10">
    <property type="entry name" value="Multidrug efflux transporter AcrB TolC docking domain, DN and DC subdomains"/>
    <property type="match status" value="2"/>
</dbReference>
<accession>A0A2A7S5V9</accession>
<dbReference type="InterPro" id="IPR004764">
    <property type="entry name" value="MdtF-like"/>
</dbReference>
<gene>
    <name evidence="11" type="ORF">CRM94_31920</name>
</gene>
<dbReference type="SUPFAM" id="SSF82714">
    <property type="entry name" value="Multidrug efflux transporter AcrB TolC docking domain, DN and DC subdomains"/>
    <property type="match status" value="2"/>
</dbReference>
<comment type="subcellular location">
    <subcellularLocation>
        <location evidence="1 9">Cell inner membrane</location>
        <topology evidence="1 9">Multi-pass membrane protein</topology>
    </subcellularLocation>
</comment>
<evidence type="ECO:0000256" key="4">
    <source>
        <dbReference type="ARBA" id="ARBA00022475"/>
    </source>
</evidence>
<feature type="transmembrane region" description="Helical" evidence="9">
    <location>
        <begin position="907"/>
        <end position="927"/>
    </location>
</feature>
<feature type="transmembrane region" description="Helical" evidence="9">
    <location>
        <begin position="1010"/>
        <end position="1036"/>
    </location>
</feature>
<dbReference type="EMBL" id="PDDY01000004">
    <property type="protein sequence ID" value="PEH38938.1"/>
    <property type="molecule type" value="Genomic_DNA"/>
</dbReference>
<evidence type="ECO:0000256" key="3">
    <source>
        <dbReference type="ARBA" id="ARBA00022448"/>
    </source>
</evidence>
<comment type="caution">
    <text evidence="11">The sequence shown here is derived from an EMBL/GenBank/DDBJ whole genome shotgun (WGS) entry which is preliminary data.</text>
</comment>
<dbReference type="AlphaFoldDB" id="A0A2A7S5V9"/>
<evidence type="ECO:0000313" key="12">
    <source>
        <dbReference type="Proteomes" id="UP000220629"/>
    </source>
</evidence>
<evidence type="ECO:0000256" key="2">
    <source>
        <dbReference type="ARBA" id="ARBA00010942"/>
    </source>
</evidence>
<feature type="transmembrane region" description="Helical" evidence="9">
    <location>
        <begin position="440"/>
        <end position="460"/>
    </location>
</feature>
<evidence type="ECO:0000256" key="1">
    <source>
        <dbReference type="ARBA" id="ARBA00004429"/>
    </source>
</evidence>
<keyword evidence="7 9" id="KW-1133">Transmembrane helix</keyword>
<dbReference type="SUPFAM" id="SSF82693">
    <property type="entry name" value="Multidrug efflux transporter AcrB pore domain, PN1, PN2, PC1 and PC2 subdomains"/>
    <property type="match status" value="4"/>
</dbReference>
<dbReference type="PANTHER" id="PTHR32063:SF11">
    <property type="entry name" value="CATION OR DRUG EFFLUX SYSTEM PROTEIN"/>
    <property type="match status" value="1"/>
</dbReference>
<feature type="transmembrane region" description="Helical" evidence="9">
    <location>
        <begin position="12"/>
        <end position="35"/>
    </location>
</feature>
<feature type="transmembrane region" description="Helical" evidence="9">
    <location>
        <begin position="933"/>
        <end position="954"/>
    </location>
</feature>
<dbReference type="PANTHER" id="PTHR32063">
    <property type="match status" value="1"/>
</dbReference>
<dbReference type="Gene3D" id="3.30.70.1320">
    <property type="entry name" value="Multidrug efflux transporter AcrB pore domain like"/>
    <property type="match status" value="1"/>
</dbReference>
<comment type="similarity">
    <text evidence="2 9">Belongs to the resistance-nodulation-cell division (RND) (TC 2.A.6) family.</text>
</comment>
<keyword evidence="3 9" id="KW-0813">Transport</keyword>
<feature type="transmembrane region" description="Helical" evidence="9">
    <location>
        <begin position="343"/>
        <end position="362"/>
    </location>
</feature>
<sequence>MRIAHFFIDRPRFATVVSAFLTLIGLGAMFVLPVAQYPEIVPPTVQVTTSYPGASADTIARTVATPLEQQINGVENMLYMSSQSTGNGQLTVTVTFRIGTDLNVAQMLTQNRVQDALPRLPEDVQRLGVQVRKSTPSILLAVHLYSPNHSHDTLYLSNYATLHVKDTLARLQGVGDVQIQGAREYAMRIWIDPDRAAAHDLTASEILAALRAQNVQVSAGILNQPPVARGAAYQINVEALGRLATPEQFGDIVLKSDAQGRVTHLRDIGRVEVGAADYGATSFKDRDDATAMLIYAEPGANSLAVEHEVLAAMEGLKKEFPAGVDYQIIYDPTIFIGKSVDEVITTIFVAILLVVGVVFVFLQNWRATIIPVVAIPVSLLGSFIVLATFGISLNNLSLFGLVLAVGIVVDDAIVVVENVERNMRAGMSAVEAAHRTMDEVGGALLSIALTLCAVFVPSAFLSGISGLFFRQFAVTIAASTVISCFVSLTLSPALCAVLFKSHHGHEAGKGGRVARLLDAGFARFNRGFERLSFGYGNVTRRLVRGLAVVLAVYVALIAVAGIEFSRTPTGFIPEQDQGYLITVIQLPPGASLERTEKVVRQVTDIALSTRGIEHAAPFVGLDATTLTVASNSGTVFTGLPSLYNHSLPGVTAETVLADLRRRLSVIKDAYVLTIPPPPVQGLGSAGGFKLMLEDRAGLGPDALVKAAKSLVAAANKDPHFAGVFTLYNAGSPSVFADIDRVKAQKLGVTPTDVFSTLQVYLGSQYVNDFNYLGRTYEVIVQADEGFRRSGEDISRLKTRNQAGEMVPIGSVATFEDRTIPYRVPRYDLYPAAEVQGAAAPGVATGTALHRMEELAHEVLPQGISFEWTDLAYQQQQKGTPTLVVFGAAALFVFLVLVAQYESWKLPLAIVLIVPMCILASVTGLSLRGMPIDILAQIGFVVLVGLAAKNAILIVEFARQKEEEGSDAAEAAVHAARTRLRPILMTSFAFILGVAPLAVATGAGAEMRQSLGTAVLFGMLGVTGFGLLFTPAFYVFIRRFGLKKQAAWQGREEQA</sequence>
<dbReference type="GO" id="GO:0042910">
    <property type="term" value="F:xenobiotic transmembrane transporter activity"/>
    <property type="evidence" value="ECO:0007669"/>
    <property type="project" value="TreeGrafter"/>
</dbReference>
<feature type="transmembrane region" description="Helical" evidence="9">
    <location>
        <begin position="369"/>
        <end position="392"/>
    </location>
</feature>
<keyword evidence="4" id="KW-1003">Cell membrane</keyword>
<feature type="transmembrane region" description="Helical" evidence="9">
    <location>
        <begin position="542"/>
        <end position="562"/>
    </location>
</feature>
<feature type="transmembrane region" description="Helical" evidence="9">
    <location>
        <begin position="472"/>
        <end position="499"/>
    </location>
</feature>
<evidence type="ECO:0000313" key="11">
    <source>
        <dbReference type="EMBL" id="PEH38938.1"/>
    </source>
</evidence>
<dbReference type="NCBIfam" id="NF000282">
    <property type="entry name" value="RND_permease_1"/>
    <property type="match status" value="1"/>
</dbReference>
<dbReference type="Gene3D" id="3.30.70.1430">
    <property type="entry name" value="Multidrug efflux transporter AcrB pore domain"/>
    <property type="match status" value="2"/>
</dbReference>
<dbReference type="PRINTS" id="PR00702">
    <property type="entry name" value="ACRIFLAVINRP"/>
</dbReference>
<dbReference type="Gene3D" id="3.30.70.1440">
    <property type="entry name" value="Multidrug efflux transporter AcrB pore domain"/>
    <property type="match status" value="1"/>
</dbReference>
<proteinExistence type="inferred from homology"/>
<dbReference type="GO" id="GO:0009636">
    <property type="term" value="P:response to toxic substance"/>
    <property type="evidence" value="ECO:0007669"/>
    <property type="project" value="UniProtKB-ARBA"/>
</dbReference>
<evidence type="ECO:0000259" key="10">
    <source>
        <dbReference type="PROSITE" id="PS50156"/>
    </source>
</evidence>
<evidence type="ECO:0000256" key="6">
    <source>
        <dbReference type="ARBA" id="ARBA00022692"/>
    </source>
</evidence>
<dbReference type="FunFam" id="1.20.1640.10:FF:000001">
    <property type="entry name" value="Efflux pump membrane transporter"/>
    <property type="match status" value="1"/>
</dbReference>
<dbReference type="PROSITE" id="PS50156">
    <property type="entry name" value="SSD"/>
    <property type="match status" value="1"/>
</dbReference>
<evidence type="ECO:0000256" key="5">
    <source>
        <dbReference type="ARBA" id="ARBA00022519"/>
    </source>
</evidence>
<reference evidence="12" key="1">
    <citation type="submission" date="2017-09" db="EMBL/GenBank/DDBJ databases">
        <title>FDA dAtabase for Regulatory Grade micrObial Sequences (FDA-ARGOS): Supporting development and validation of Infectious Disease Dx tests.</title>
        <authorList>
            <person name="Minogue T."/>
            <person name="Wolcott M."/>
            <person name="Wasieloski L."/>
            <person name="Aguilar W."/>
            <person name="Moore D."/>
            <person name="Tallon L."/>
            <person name="Sadzewicz L."/>
            <person name="Ott S."/>
            <person name="Zhao X."/>
            <person name="Nagaraj S."/>
            <person name="Vavikolanu K."/>
            <person name="Aluvathingal J."/>
            <person name="Nadendla S."/>
            <person name="Sichtig H."/>
        </authorList>
    </citation>
    <scope>NUCLEOTIDE SEQUENCE [LARGE SCALE GENOMIC DNA]</scope>
    <source>
        <strain evidence="12">FDAARGOS_390</strain>
    </source>
</reference>
<dbReference type="GO" id="GO:0005886">
    <property type="term" value="C:plasma membrane"/>
    <property type="evidence" value="ECO:0007669"/>
    <property type="project" value="UniProtKB-SubCell"/>
</dbReference>
<evidence type="ECO:0000256" key="9">
    <source>
        <dbReference type="RuleBase" id="RU364070"/>
    </source>
</evidence>
<dbReference type="FunFam" id="3.30.70.1430:FF:000001">
    <property type="entry name" value="Efflux pump membrane transporter"/>
    <property type="match status" value="1"/>
</dbReference>
<feature type="transmembrane region" description="Helical" evidence="9">
    <location>
        <begin position="982"/>
        <end position="1004"/>
    </location>
</feature>
<dbReference type="NCBIfam" id="TIGR00915">
    <property type="entry name" value="2A0602"/>
    <property type="match status" value="1"/>
</dbReference>
<feature type="domain" description="SSD" evidence="10">
    <location>
        <begin position="372"/>
        <end position="497"/>
    </location>
</feature>
<feature type="transmembrane region" description="Helical" evidence="9">
    <location>
        <begin position="882"/>
        <end position="900"/>
    </location>
</feature>